<comment type="similarity">
    <text evidence="10">Belongs to the ABC transporter superfamily. Siderophore-Fe(3+) uptake transporter (SIUT) (TC 3.A.1.21) family.</text>
</comment>
<feature type="transmembrane region" description="Helical" evidence="11">
    <location>
        <begin position="235"/>
        <end position="264"/>
    </location>
</feature>
<feature type="transmembrane region" description="Helical" evidence="11">
    <location>
        <begin position="20"/>
        <end position="43"/>
    </location>
</feature>
<comment type="subcellular location">
    <subcellularLocation>
        <location evidence="1">Cell inner membrane</location>
        <topology evidence="1">Multi-pass membrane protein</topology>
    </subcellularLocation>
</comment>
<dbReference type="FunFam" id="3.40.50.300:FF:000221">
    <property type="entry name" value="Multidrug ABC transporter ATP-binding protein"/>
    <property type="match status" value="1"/>
</dbReference>
<feature type="domain" description="ABC transmembrane type-1" evidence="13">
    <location>
        <begin position="21"/>
        <end position="298"/>
    </location>
</feature>
<dbReference type="InterPro" id="IPR003593">
    <property type="entry name" value="AAA+_ATPase"/>
</dbReference>
<evidence type="ECO:0000256" key="3">
    <source>
        <dbReference type="ARBA" id="ARBA00022475"/>
    </source>
</evidence>
<keyword evidence="9 11" id="KW-0472">Membrane</keyword>
<dbReference type="InterPro" id="IPR011527">
    <property type="entry name" value="ABC1_TM_dom"/>
</dbReference>
<comment type="caution">
    <text evidence="14">The sequence shown here is derived from an EMBL/GenBank/DDBJ whole genome shotgun (WGS) entry which is preliminary data.</text>
</comment>
<dbReference type="PANTHER" id="PTHR24221:SF654">
    <property type="entry name" value="ATP-BINDING CASSETTE SUB-FAMILY B MEMBER 6"/>
    <property type="match status" value="1"/>
</dbReference>
<evidence type="ECO:0000256" key="10">
    <source>
        <dbReference type="ARBA" id="ARBA00023455"/>
    </source>
</evidence>
<dbReference type="Pfam" id="PF00005">
    <property type="entry name" value="ABC_tran"/>
    <property type="match status" value="1"/>
</dbReference>
<keyword evidence="2" id="KW-0813">Transport</keyword>
<dbReference type="InterPro" id="IPR039421">
    <property type="entry name" value="Type_1_exporter"/>
</dbReference>
<dbReference type="InterPro" id="IPR003439">
    <property type="entry name" value="ABC_transporter-like_ATP-bd"/>
</dbReference>
<dbReference type="EMBL" id="PNHK01000005">
    <property type="protein sequence ID" value="PMD04585.1"/>
    <property type="molecule type" value="Genomic_DNA"/>
</dbReference>
<feature type="transmembrane region" description="Helical" evidence="11">
    <location>
        <begin position="154"/>
        <end position="174"/>
    </location>
</feature>
<evidence type="ECO:0000256" key="2">
    <source>
        <dbReference type="ARBA" id="ARBA00022448"/>
    </source>
</evidence>
<evidence type="ECO:0000256" key="11">
    <source>
        <dbReference type="SAM" id="Phobius"/>
    </source>
</evidence>
<keyword evidence="5 11" id="KW-0812">Transmembrane</keyword>
<keyword evidence="8 11" id="KW-1133">Transmembrane helix</keyword>
<dbReference type="SUPFAM" id="SSF52540">
    <property type="entry name" value="P-loop containing nucleoside triphosphate hydrolases"/>
    <property type="match status" value="1"/>
</dbReference>
<dbReference type="InterPro" id="IPR027417">
    <property type="entry name" value="P-loop_NTPase"/>
</dbReference>
<evidence type="ECO:0000313" key="14">
    <source>
        <dbReference type="EMBL" id="PMD04585.1"/>
    </source>
</evidence>
<evidence type="ECO:0000256" key="1">
    <source>
        <dbReference type="ARBA" id="ARBA00004429"/>
    </source>
</evidence>
<dbReference type="InterPro" id="IPR017871">
    <property type="entry name" value="ABC_transporter-like_CS"/>
</dbReference>
<evidence type="ECO:0000256" key="8">
    <source>
        <dbReference type="ARBA" id="ARBA00022989"/>
    </source>
</evidence>
<dbReference type="GO" id="GO:0005886">
    <property type="term" value="C:plasma membrane"/>
    <property type="evidence" value="ECO:0007669"/>
    <property type="project" value="UniProtKB-SubCell"/>
</dbReference>
<dbReference type="InterPro" id="IPR036640">
    <property type="entry name" value="ABC1_TM_sf"/>
</dbReference>
<dbReference type="GO" id="GO:0005524">
    <property type="term" value="F:ATP binding"/>
    <property type="evidence" value="ECO:0007669"/>
    <property type="project" value="UniProtKB-KW"/>
</dbReference>
<evidence type="ECO:0000256" key="7">
    <source>
        <dbReference type="ARBA" id="ARBA00022840"/>
    </source>
</evidence>
<dbReference type="PROSITE" id="PS00211">
    <property type="entry name" value="ABC_TRANSPORTER_1"/>
    <property type="match status" value="1"/>
</dbReference>
<accession>A0A2N6VKD3</accession>
<dbReference type="GO" id="GO:0034040">
    <property type="term" value="F:ATPase-coupled lipid transmembrane transporter activity"/>
    <property type="evidence" value="ECO:0007669"/>
    <property type="project" value="TreeGrafter"/>
</dbReference>
<feature type="transmembrane region" description="Helical" evidence="11">
    <location>
        <begin position="49"/>
        <end position="70"/>
    </location>
</feature>
<dbReference type="Gene3D" id="3.40.50.300">
    <property type="entry name" value="P-loop containing nucleotide triphosphate hydrolases"/>
    <property type="match status" value="1"/>
</dbReference>
<sequence length="564" mass="59100">MIAQIERIAGQEGRSTLRRFAAMAVAAGVAQGLALACLIPVLVHLVRGAVGVVLWWLIALVVGAGVHALLTVRVTRGSVDLTMALMSSMHHQLARQLMRLPMGWFGGGSAASASRLAVRGTMFVATAITDVLAPLLGYVVTPLTLVIVTFFFDWRLGLALAVGVPLVYASTMLARSWSARADARLAIAEHRTDAALLDLAKHQTALRGARVAGSGYAPLASSLDRQRRLGVAAQLASAASMIVQSVVVQVVFGAVVTVAVWRGLGGADPVMMVGLILIVTQVIGPLRTLSELGTALRRMDRELDQVVDLLDEPGLPEPAQPVVAPTRPPEIAVDAVRFGYGDVAVLDGLDLTVAPGSVTAIVGPSGSGKTTLTRLIARFHDVDAGAVRLDSVDVRDMASADVLGAMSLVFQDVYLLDDTLRANVLLGCPEATDAEVDAAAKLARVDEIVDRLPQGWATRVGEGGRLLSGGERQRVSVARAVLKRAPVLLLDEATSSLDASAAVAVQEALRELAGSATVLVIAHQEHTVAAADQVVMLDGGRVVAAGAHEDLLNSSQAYARLWAR</sequence>
<evidence type="ECO:0000256" key="5">
    <source>
        <dbReference type="ARBA" id="ARBA00022692"/>
    </source>
</evidence>
<evidence type="ECO:0000256" key="6">
    <source>
        <dbReference type="ARBA" id="ARBA00022741"/>
    </source>
</evidence>
<gene>
    <name evidence="14" type="ORF">CJ199_11280</name>
</gene>
<dbReference type="GO" id="GO:0140359">
    <property type="term" value="F:ABC-type transporter activity"/>
    <property type="evidence" value="ECO:0007669"/>
    <property type="project" value="InterPro"/>
</dbReference>
<feature type="transmembrane region" description="Helical" evidence="11">
    <location>
        <begin position="270"/>
        <end position="289"/>
    </location>
</feature>
<protein>
    <submittedName>
        <fullName evidence="14">ABC transporter ATP-binding protein</fullName>
    </submittedName>
</protein>
<evidence type="ECO:0000259" key="12">
    <source>
        <dbReference type="PROSITE" id="PS50893"/>
    </source>
</evidence>
<reference evidence="14 15" key="1">
    <citation type="submission" date="2017-09" db="EMBL/GenBank/DDBJ databases">
        <title>Bacterial strain isolated from the female urinary microbiota.</title>
        <authorList>
            <person name="Thomas-White K."/>
            <person name="Kumar N."/>
            <person name="Forster S."/>
            <person name="Putonti C."/>
            <person name="Lawley T."/>
            <person name="Wolfe A.J."/>
        </authorList>
    </citation>
    <scope>NUCLEOTIDE SEQUENCE [LARGE SCALE GENOMIC DNA]</scope>
    <source>
        <strain evidence="14 15">UMB1301</strain>
    </source>
</reference>
<organism evidence="14 15">
    <name type="scientific">Brevibacterium paucivorans</name>
    <dbReference type="NCBI Taxonomy" id="170994"/>
    <lineage>
        <taxon>Bacteria</taxon>
        <taxon>Bacillati</taxon>
        <taxon>Actinomycetota</taxon>
        <taxon>Actinomycetes</taxon>
        <taxon>Micrococcales</taxon>
        <taxon>Brevibacteriaceae</taxon>
        <taxon>Brevibacterium</taxon>
    </lineage>
</organism>
<dbReference type="OrthoDB" id="9806127at2"/>
<name>A0A2N6VKD3_9MICO</name>
<dbReference type="Gene3D" id="1.20.1560.10">
    <property type="entry name" value="ABC transporter type 1, transmembrane domain"/>
    <property type="match status" value="1"/>
</dbReference>
<keyword evidence="6" id="KW-0547">Nucleotide-binding</keyword>
<dbReference type="Proteomes" id="UP000235598">
    <property type="component" value="Unassembled WGS sequence"/>
</dbReference>
<dbReference type="GO" id="GO:0016887">
    <property type="term" value="F:ATP hydrolysis activity"/>
    <property type="evidence" value="ECO:0007669"/>
    <property type="project" value="InterPro"/>
</dbReference>
<dbReference type="RefSeq" id="WP_102239581.1">
    <property type="nucleotide sequence ID" value="NZ_PNHK01000005.1"/>
</dbReference>
<keyword evidence="4" id="KW-0997">Cell inner membrane</keyword>
<dbReference type="PROSITE" id="PS50893">
    <property type="entry name" value="ABC_TRANSPORTER_2"/>
    <property type="match status" value="1"/>
</dbReference>
<dbReference type="SUPFAM" id="SSF90123">
    <property type="entry name" value="ABC transporter transmembrane region"/>
    <property type="match status" value="1"/>
</dbReference>
<dbReference type="PROSITE" id="PS50929">
    <property type="entry name" value="ABC_TM1F"/>
    <property type="match status" value="1"/>
</dbReference>
<evidence type="ECO:0000256" key="9">
    <source>
        <dbReference type="ARBA" id="ARBA00023136"/>
    </source>
</evidence>
<feature type="domain" description="ABC transporter" evidence="12">
    <location>
        <begin position="331"/>
        <end position="564"/>
    </location>
</feature>
<evidence type="ECO:0000313" key="15">
    <source>
        <dbReference type="Proteomes" id="UP000235598"/>
    </source>
</evidence>
<keyword evidence="3" id="KW-1003">Cell membrane</keyword>
<feature type="transmembrane region" description="Helical" evidence="11">
    <location>
        <begin position="122"/>
        <end position="148"/>
    </location>
</feature>
<proteinExistence type="inferred from homology"/>
<dbReference type="SMART" id="SM00382">
    <property type="entry name" value="AAA"/>
    <property type="match status" value="1"/>
</dbReference>
<evidence type="ECO:0000256" key="4">
    <source>
        <dbReference type="ARBA" id="ARBA00022519"/>
    </source>
</evidence>
<dbReference type="AlphaFoldDB" id="A0A2N6VKD3"/>
<dbReference type="PANTHER" id="PTHR24221">
    <property type="entry name" value="ATP-BINDING CASSETTE SUB-FAMILY B"/>
    <property type="match status" value="1"/>
</dbReference>
<dbReference type="Pfam" id="PF00664">
    <property type="entry name" value="ABC_membrane"/>
    <property type="match status" value="1"/>
</dbReference>
<evidence type="ECO:0000259" key="13">
    <source>
        <dbReference type="PROSITE" id="PS50929"/>
    </source>
</evidence>
<keyword evidence="7 14" id="KW-0067">ATP-binding</keyword>